<reference evidence="1 2" key="2">
    <citation type="submission" date="2018-11" db="EMBL/GenBank/DDBJ databases">
        <authorList>
            <consortium name="Pathogen Informatics"/>
        </authorList>
    </citation>
    <scope>NUCLEOTIDE SEQUENCE [LARGE SCALE GENOMIC DNA]</scope>
</reference>
<dbReference type="Proteomes" id="UP000271098">
    <property type="component" value="Unassembled WGS sequence"/>
</dbReference>
<reference evidence="3" key="1">
    <citation type="submission" date="2016-06" db="UniProtKB">
        <authorList>
            <consortium name="WormBaseParasite"/>
        </authorList>
    </citation>
    <scope>IDENTIFICATION</scope>
</reference>
<keyword evidence="2" id="KW-1185">Reference proteome</keyword>
<protein>
    <submittedName>
        <fullName evidence="3">Apple domain-containing protein</fullName>
    </submittedName>
</protein>
<dbReference type="WBParaSite" id="GPUH_0000657001-mRNA-1">
    <property type="protein sequence ID" value="GPUH_0000657001-mRNA-1"/>
    <property type="gene ID" value="GPUH_0000657001"/>
</dbReference>
<name>A0A183DCX0_9BILA</name>
<gene>
    <name evidence="1" type="ORF">GPUH_LOCUS6562</name>
</gene>
<evidence type="ECO:0000313" key="1">
    <source>
        <dbReference type="EMBL" id="VDK55166.1"/>
    </source>
</evidence>
<dbReference type="OrthoDB" id="5867217at2759"/>
<dbReference type="EMBL" id="UYRT01015640">
    <property type="protein sequence ID" value="VDK55166.1"/>
    <property type="molecule type" value="Genomic_DNA"/>
</dbReference>
<evidence type="ECO:0000313" key="2">
    <source>
        <dbReference type="Proteomes" id="UP000271098"/>
    </source>
</evidence>
<accession>A0A183DCX0</accession>
<sequence>MLTVHVQNAGRDCPSFTYHELERECMIYTSNAASVTSLAFLPSAKTDFNVRTAVKFCYPESLRVFEQCSEFVAFRDYTLDVEPREIFDDMPRSRDGLHACIELCVLAPNFHCKVGEYMRR</sequence>
<evidence type="ECO:0000313" key="3">
    <source>
        <dbReference type="WBParaSite" id="GPUH_0000657001-mRNA-1"/>
    </source>
</evidence>
<proteinExistence type="predicted"/>
<dbReference type="AlphaFoldDB" id="A0A183DCX0"/>
<organism evidence="3">
    <name type="scientific">Gongylonema pulchrum</name>
    <dbReference type="NCBI Taxonomy" id="637853"/>
    <lineage>
        <taxon>Eukaryota</taxon>
        <taxon>Metazoa</taxon>
        <taxon>Ecdysozoa</taxon>
        <taxon>Nematoda</taxon>
        <taxon>Chromadorea</taxon>
        <taxon>Rhabditida</taxon>
        <taxon>Spirurina</taxon>
        <taxon>Spiruromorpha</taxon>
        <taxon>Spiruroidea</taxon>
        <taxon>Gongylonematidae</taxon>
        <taxon>Gongylonema</taxon>
    </lineage>
</organism>